<protein>
    <submittedName>
        <fullName evidence="3">Redoxin domain-containing protein</fullName>
    </submittedName>
</protein>
<evidence type="ECO:0000259" key="2">
    <source>
        <dbReference type="PROSITE" id="PS51352"/>
    </source>
</evidence>
<dbReference type="EMBL" id="DVLC01000106">
    <property type="protein sequence ID" value="HIT47313.1"/>
    <property type="molecule type" value="Genomic_DNA"/>
</dbReference>
<dbReference type="InterPro" id="IPR036249">
    <property type="entry name" value="Thioredoxin-like_sf"/>
</dbReference>
<dbReference type="AlphaFoldDB" id="A0A9D1GN91"/>
<dbReference type="PANTHER" id="PTHR42852:SF13">
    <property type="entry name" value="PROTEIN DIPZ"/>
    <property type="match status" value="1"/>
</dbReference>
<evidence type="ECO:0000313" key="4">
    <source>
        <dbReference type="Proteomes" id="UP000886881"/>
    </source>
</evidence>
<evidence type="ECO:0000313" key="3">
    <source>
        <dbReference type="EMBL" id="HIT47313.1"/>
    </source>
</evidence>
<reference evidence="3" key="1">
    <citation type="submission" date="2020-10" db="EMBL/GenBank/DDBJ databases">
        <authorList>
            <person name="Gilroy R."/>
        </authorList>
    </citation>
    <scope>NUCLEOTIDE SEQUENCE</scope>
    <source>
        <strain evidence="3">ChiHecec2B26-709</strain>
    </source>
</reference>
<evidence type="ECO:0000256" key="1">
    <source>
        <dbReference type="SAM" id="SignalP"/>
    </source>
</evidence>
<dbReference type="PANTHER" id="PTHR42852">
    <property type="entry name" value="THIOL:DISULFIDE INTERCHANGE PROTEIN DSBE"/>
    <property type="match status" value="1"/>
</dbReference>
<dbReference type="Proteomes" id="UP000886881">
    <property type="component" value="Unassembled WGS sequence"/>
</dbReference>
<dbReference type="Gene3D" id="3.40.30.10">
    <property type="entry name" value="Glutaredoxin"/>
    <property type="match status" value="1"/>
</dbReference>
<reference evidence="3" key="2">
    <citation type="journal article" date="2021" name="PeerJ">
        <title>Extensive microbial diversity within the chicken gut microbiome revealed by metagenomics and culture.</title>
        <authorList>
            <person name="Gilroy R."/>
            <person name="Ravi A."/>
            <person name="Getino M."/>
            <person name="Pursley I."/>
            <person name="Horton D.L."/>
            <person name="Alikhan N.F."/>
            <person name="Baker D."/>
            <person name="Gharbi K."/>
            <person name="Hall N."/>
            <person name="Watson M."/>
            <person name="Adriaenssens E.M."/>
            <person name="Foster-Nyarko E."/>
            <person name="Jarju S."/>
            <person name="Secka A."/>
            <person name="Antonio M."/>
            <person name="Oren A."/>
            <person name="Chaudhuri R.R."/>
            <person name="La Ragione R."/>
            <person name="Hildebrand F."/>
            <person name="Pallen M.J."/>
        </authorList>
    </citation>
    <scope>NUCLEOTIDE SEQUENCE</scope>
    <source>
        <strain evidence="3">ChiHecec2B26-709</strain>
    </source>
</reference>
<comment type="caution">
    <text evidence="3">The sequence shown here is derived from an EMBL/GenBank/DDBJ whole genome shotgun (WGS) entry which is preliminary data.</text>
</comment>
<organism evidence="3 4">
    <name type="scientific">Candidatus Cryptobacteroides merdipullorum</name>
    <dbReference type="NCBI Taxonomy" id="2840771"/>
    <lineage>
        <taxon>Bacteria</taxon>
        <taxon>Pseudomonadati</taxon>
        <taxon>Bacteroidota</taxon>
        <taxon>Bacteroidia</taxon>
        <taxon>Bacteroidales</taxon>
        <taxon>Candidatus Cryptobacteroides</taxon>
    </lineage>
</organism>
<feature type="signal peptide" evidence="1">
    <location>
        <begin position="1"/>
        <end position="17"/>
    </location>
</feature>
<dbReference type="InterPro" id="IPR050553">
    <property type="entry name" value="Thioredoxin_ResA/DsbE_sf"/>
</dbReference>
<keyword evidence="1" id="KW-0732">Signal</keyword>
<dbReference type="SUPFAM" id="SSF52833">
    <property type="entry name" value="Thioredoxin-like"/>
    <property type="match status" value="1"/>
</dbReference>
<gene>
    <name evidence="3" type="ORF">IAC35_05605</name>
</gene>
<name>A0A9D1GN91_9BACT</name>
<dbReference type="InterPro" id="IPR013766">
    <property type="entry name" value="Thioredoxin_domain"/>
</dbReference>
<dbReference type="PROSITE" id="PS51257">
    <property type="entry name" value="PROKAR_LIPOPROTEIN"/>
    <property type="match status" value="1"/>
</dbReference>
<feature type="domain" description="Thioredoxin" evidence="2">
    <location>
        <begin position="248"/>
        <end position="404"/>
    </location>
</feature>
<feature type="chain" id="PRO_5038669181" evidence="1">
    <location>
        <begin position="18"/>
        <end position="412"/>
    </location>
</feature>
<accession>A0A9D1GN91</accession>
<dbReference type="PROSITE" id="PS51352">
    <property type="entry name" value="THIOREDOXIN_2"/>
    <property type="match status" value="1"/>
</dbReference>
<sequence>MRIFRITAIPLFLTVAAACSQRQSFTIRGNISGLQTGDTLKFSEVVLPGYTAVQDFVVIVSDTSGFSCTSELEHDRLYALEYLPKSGNAPISDRRWKEFIASPGDTITFTGSRDYIYYAALSGGMYDDPALAEYLNADDSLGMLRGDCLRNAVLARDSKDEEQARYWGDKFNRFYEEHSGGVERVRELRNSYIESKPEGSLYLLVQQIPETSWELDEVKRKFGSFSEELKSSHYGRLQAGYISEMEVLLPGRPAPDFSLTLSDGRKVTKEDFGGKYLLFYNWGLCPGSMFIDGQVRELYSRYKDNGLEAVGLTESIGTIRATYEASDSPADSTLRNSLAGMLAHPWKAEAETGTGQAENKEMSDTYHIAGMPFFILIGPDGTLLARGFSETFFEIRDMLDKEFTAQADSLRR</sequence>
<proteinExistence type="predicted"/>